<dbReference type="Proteomes" id="UP001596108">
    <property type="component" value="Unassembled WGS sequence"/>
</dbReference>
<proteinExistence type="predicted"/>
<evidence type="ECO:0000313" key="2">
    <source>
        <dbReference type="EMBL" id="MFC5531738.1"/>
    </source>
</evidence>
<dbReference type="RefSeq" id="WP_378113702.1">
    <property type="nucleotide sequence ID" value="NZ_JBHSNC010000056.1"/>
</dbReference>
<accession>A0ABW0R440</accession>
<dbReference type="PROSITE" id="PS51257">
    <property type="entry name" value="PROKAR_LIPOPROTEIN"/>
    <property type="match status" value="1"/>
</dbReference>
<feature type="chain" id="PRO_5045731869" description="DUF3939 domain-containing protein" evidence="1">
    <location>
        <begin position="31"/>
        <end position="251"/>
    </location>
</feature>
<evidence type="ECO:0000256" key="1">
    <source>
        <dbReference type="SAM" id="SignalP"/>
    </source>
</evidence>
<name>A0ABW0R440_9BACL</name>
<organism evidence="2 3">
    <name type="scientific">Cohnella yongneupensis</name>
    <dbReference type="NCBI Taxonomy" id="425006"/>
    <lineage>
        <taxon>Bacteria</taxon>
        <taxon>Bacillati</taxon>
        <taxon>Bacillota</taxon>
        <taxon>Bacilli</taxon>
        <taxon>Bacillales</taxon>
        <taxon>Paenibacillaceae</taxon>
        <taxon>Cohnella</taxon>
    </lineage>
</organism>
<evidence type="ECO:0008006" key="4">
    <source>
        <dbReference type="Google" id="ProtNLM"/>
    </source>
</evidence>
<sequence length="251" mass="27614">MLLKFRFLSRAVAAAMLSIALLTLSGCLYPDDQTPGGEASSRESVLAVQDAVDRFFQQTGVLPIVNADQTVPLYEKYKIDLGKLQRADYLGSVPPISFEKGGRFQFLIIDEETKPQVKLLDLVLFQTVGDVQKKVDAYRKAHGDANPAGEAVYPGFASVDFDKLNSDAPEVRSNYSHQPLDLLVDQAGQVFVDYGIDIATAITKSEAPPKADADLRRYLIDASYYVPVKSAVYHWVKDGPQAVTEHSNEAQ</sequence>
<keyword evidence="3" id="KW-1185">Reference proteome</keyword>
<keyword evidence="1" id="KW-0732">Signal</keyword>
<protein>
    <recommendedName>
        <fullName evidence="4">DUF3939 domain-containing protein</fullName>
    </recommendedName>
</protein>
<gene>
    <name evidence="2" type="ORF">ACFPQ4_20165</name>
</gene>
<reference evidence="3" key="1">
    <citation type="journal article" date="2019" name="Int. J. Syst. Evol. Microbiol.">
        <title>The Global Catalogue of Microorganisms (GCM) 10K type strain sequencing project: providing services to taxonomists for standard genome sequencing and annotation.</title>
        <authorList>
            <consortium name="The Broad Institute Genomics Platform"/>
            <consortium name="The Broad Institute Genome Sequencing Center for Infectious Disease"/>
            <person name="Wu L."/>
            <person name="Ma J."/>
        </authorList>
    </citation>
    <scope>NUCLEOTIDE SEQUENCE [LARGE SCALE GENOMIC DNA]</scope>
    <source>
        <strain evidence="3">CGMCC 1.18578</strain>
    </source>
</reference>
<dbReference type="EMBL" id="JBHSNC010000056">
    <property type="protein sequence ID" value="MFC5531738.1"/>
    <property type="molecule type" value="Genomic_DNA"/>
</dbReference>
<evidence type="ECO:0000313" key="3">
    <source>
        <dbReference type="Proteomes" id="UP001596108"/>
    </source>
</evidence>
<comment type="caution">
    <text evidence="2">The sequence shown here is derived from an EMBL/GenBank/DDBJ whole genome shotgun (WGS) entry which is preliminary data.</text>
</comment>
<feature type="signal peptide" evidence="1">
    <location>
        <begin position="1"/>
        <end position="30"/>
    </location>
</feature>